<sequence length="345" mass="36057">MDRDILNEAYERLRHAGPEWGEDTLTNHGPMAVEVLVRRGHADEVHGWLDAYIRRLDDLPAPGDRVTGQNWPEALGDIRRIGDWTAYLTSAAGDQPWRDLLVTWWPRLLPGIAAGATHGVIRVSHAVRALLAGDESPEAVTELAHGLAFWAARSTAVPGAAVPAGSLDAAEALAGVPRVAAQRGPVAARFGQLTATAGWSGSLAALRAPAGPEDTRAILADLVTAATLAYGTHGHASPVLLVHTATAPNAVLHCLPALPTQLWSPSLAAVWAASAAITSGWAPGEAAPEPAADAADIVDRAAAHGDEHVIKFADTAAEVYDRTGDTRALGAALRAGELLPRVARQ</sequence>
<dbReference type="EMBL" id="BLPG01000001">
    <property type="protein sequence ID" value="GFJ94302.1"/>
    <property type="molecule type" value="Genomic_DNA"/>
</dbReference>
<dbReference type="Proteomes" id="UP000482960">
    <property type="component" value="Unassembled WGS sequence"/>
</dbReference>
<reference evidence="1 2" key="2">
    <citation type="submission" date="2020-03" db="EMBL/GenBank/DDBJ databases">
        <authorList>
            <person name="Ichikawa N."/>
            <person name="Kimura A."/>
            <person name="Kitahashi Y."/>
            <person name="Uohara A."/>
        </authorList>
    </citation>
    <scope>NUCLEOTIDE SEQUENCE [LARGE SCALE GENOMIC DNA]</scope>
    <source>
        <strain evidence="1 2">NBRC 108638</strain>
    </source>
</reference>
<name>A0A6V8LAR7_9ACTN</name>
<dbReference type="AlphaFoldDB" id="A0A6V8LAR7"/>
<evidence type="ECO:0008006" key="3">
    <source>
        <dbReference type="Google" id="ProtNLM"/>
    </source>
</evidence>
<protein>
    <recommendedName>
        <fullName evidence="3">DUF4243 domain-containing protein</fullName>
    </recommendedName>
</protein>
<comment type="caution">
    <text evidence="1">The sequence shown here is derived from an EMBL/GenBank/DDBJ whole genome shotgun (WGS) entry which is preliminary data.</text>
</comment>
<accession>A0A6V8LAR7</accession>
<dbReference type="RefSeq" id="WP_246278351.1">
    <property type="nucleotide sequence ID" value="NZ_BAABJB010000018.1"/>
</dbReference>
<keyword evidence="2" id="KW-1185">Reference proteome</keyword>
<proteinExistence type="predicted"/>
<evidence type="ECO:0000313" key="2">
    <source>
        <dbReference type="Proteomes" id="UP000482960"/>
    </source>
</evidence>
<gene>
    <name evidence="1" type="ORF">Prum_079440</name>
</gene>
<reference evidence="1 2" key="1">
    <citation type="submission" date="2020-03" db="EMBL/GenBank/DDBJ databases">
        <title>Whole genome shotgun sequence of Phytohabitans rumicis NBRC 108638.</title>
        <authorList>
            <person name="Komaki H."/>
            <person name="Tamura T."/>
        </authorList>
    </citation>
    <scope>NUCLEOTIDE SEQUENCE [LARGE SCALE GENOMIC DNA]</scope>
    <source>
        <strain evidence="1 2">NBRC 108638</strain>
    </source>
</reference>
<evidence type="ECO:0000313" key="1">
    <source>
        <dbReference type="EMBL" id="GFJ94302.1"/>
    </source>
</evidence>
<organism evidence="1 2">
    <name type="scientific">Phytohabitans rumicis</name>
    <dbReference type="NCBI Taxonomy" id="1076125"/>
    <lineage>
        <taxon>Bacteria</taxon>
        <taxon>Bacillati</taxon>
        <taxon>Actinomycetota</taxon>
        <taxon>Actinomycetes</taxon>
        <taxon>Micromonosporales</taxon>
        <taxon>Micromonosporaceae</taxon>
    </lineage>
</organism>